<feature type="domain" description="F-box" evidence="1">
    <location>
        <begin position="3"/>
        <end position="46"/>
    </location>
</feature>
<keyword evidence="3" id="KW-1185">Reference proteome</keyword>
<dbReference type="SUPFAM" id="SSF81383">
    <property type="entry name" value="F-box domain"/>
    <property type="match status" value="1"/>
</dbReference>
<reference evidence="2" key="1">
    <citation type="submission" date="2021-06" db="EMBL/GenBank/DDBJ databases">
        <authorList>
            <person name="Kallberg Y."/>
            <person name="Tangrot J."/>
            <person name="Rosling A."/>
        </authorList>
    </citation>
    <scope>NUCLEOTIDE SEQUENCE</scope>
    <source>
        <strain evidence="2">UK204</strain>
    </source>
</reference>
<comment type="caution">
    <text evidence="2">The sequence shown here is derived from an EMBL/GenBank/DDBJ whole genome shotgun (WGS) entry which is preliminary data.</text>
</comment>
<feature type="non-terminal residue" evidence="2">
    <location>
        <position position="52"/>
    </location>
</feature>
<accession>A0A9N9J624</accession>
<protein>
    <submittedName>
        <fullName evidence="2">1950_t:CDS:1</fullName>
    </submittedName>
</protein>
<evidence type="ECO:0000313" key="3">
    <source>
        <dbReference type="Proteomes" id="UP000789570"/>
    </source>
</evidence>
<evidence type="ECO:0000259" key="1">
    <source>
        <dbReference type="Pfam" id="PF12937"/>
    </source>
</evidence>
<dbReference type="OrthoDB" id="2430469at2759"/>
<name>A0A9N9J624_9GLOM</name>
<dbReference type="Pfam" id="PF12937">
    <property type="entry name" value="F-box-like"/>
    <property type="match status" value="1"/>
</dbReference>
<dbReference type="InterPro" id="IPR001810">
    <property type="entry name" value="F-box_dom"/>
</dbReference>
<proteinExistence type="predicted"/>
<organism evidence="2 3">
    <name type="scientific">Funneliformis caledonium</name>
    <dbReference type="NCBI Taxonomy" id="1117310"/>
    <lineage>
        <taxon>Eukaryota</taxon>
        <taxon>Fungi</taxon>
        <taxon>Fungi incertae sedis</taxon>
        <taxon>Mucoromycota</taxon>
        <taxon>Glomeromycotina</taxon>
        <taxon>Glomeromycetes</taxon>
        <taxon>Glomerales</taxon>
        <taxon>Glomeraceae</taxon>
        <taxon>Funneliformis</taxon>
    </lineage>
</organism>
<dbReference type="InterPro" id="IPR036047">
    <property type="entry name" value="F-box-like_dom_sf"/>
</dbReference>
<dbReference type="EMBL" id="CAJVPQ010024108">
    <property type="protein sequence ID" value="CAG8764117.1"/>
    <property type="molecule type" value="Genomic_DNA"/>
</dbReference>
<gene>
    <name evidence="2" type="ORF">FCALED_LOCUS17113</name>
</gene>
<evidence type="ECO:0000313" key="2">
    <source>
        <dbReference type="EMBL" id="CAG8764117.1"/>
    </source>
</evidence>
<sequence length="52" mass="6087">MASSLPNLCLRKIFECIEEDKPSLHSCLLVNRHWCQEVVPILWRSPNAYMSK</sequence>
<dbReference type="Proteomes" id="UP000789570">
    <property type="component" value="Unassembled WGS sequence"/>
</dbReference>
<dbReference type="AlphaFoldDB" id="A0A9N9J624"/>